<dbReference type="EMBL" id="HG793149">
    <property type="protein sequence ID" value="CRL25980.1"/>
    <property type="molecule type" value="Genomic_DNA"/>
</dbReference>
<keyword evidence="3" id="KW-1185">Reference proteome</keyword>
<evidence type="ECO:0000313" key="3">
    <source>
        <dbReference type="Proteomes" id="UP000053732"/>
    </source>
</evidence>
<proteinExistence type="predicted"/>
<dbReference type="AlphaFoldDB" id="A0A0G4PHV5"/>
<name>A0A0G4PHV5_PENC3</name>
<evidence type="ECO:0000256" key="1">
    <source>
        <dbReference type="SAM" id="MobiDB-lite"/>
    </source>
</evidence>
<gene>
    <name evidence="2" type="ORF">PCAMFM013_S016g000261</name>
</gene>
<protein>
    <submittedName>
        <fullName evidence="2">Str. FM013</fullName>
    </submittedName>
</protein>
<feature type="region of interest" description="Disordered" evidence="1">
    <location>
        <begin position="26"/>
        <end position="67"/>
    </location>
</feature>
<reference evidence="2 3" key="1">
    <citation type="journal article" date="2014" name="Nat. Commun.">
        <title>Multiple recent horizontal transfers of a large genomic region in cheese making fungi.</title>
        <authorList>
            <person name="Cheeseman K."/>
            <person name="Ropars J."/>
            <person name="Renault P."/>
            <person name="Dupont J."/>
            <person name="Gouzy J."/>
            <person name="Branca A."/>
            <person name="Abraham A.L."/>
            <person name="Ceppi M."/>
            <person name="Conseiller E."/>
            <person name="Debuchy R."/>
            <person name="Malagnac F."/>
            <person name="Goarin A."/>
            <person name="Silar P."/>
            <person name="Lacoste S."/>
            <person name="Sallet E."/>
            <person name="Bensimon A."/>
            <person name="Giraud T."/>
            <person name="Brygoo Y."/>
        </authorList>
    </citation>
    <scope>NUCLEOTIDE SEQUENCE [LARGE SCALE GENOMIC DNA]</scope>
    <source>
        <strain evidence="3">FM 013</strain>
    </source>
</reference>
<accession>A0A0G4PHV5</accession>
<sequence>MLNTKVTKVRSTWYIYVAFHPRRLTEGVEYNEASNPQVGRGHRGGVTSGSRSPYGSTRHPGSLSTNS</sequence>
<organism evidence="2 3">
    <name type="scientific">Penicillium camemberti (strain FM 013)</name>
    <dbReference type="NCBI Taxonomy" id="1429867"/>
    <lineage>
        <taxon>Eukaryota</taxon>
        <taxon>Fungi</taxon>
        <taxon>Dikarya</taxon>
        <taxon>Ascomycota</taxon>
        <taxon>Pezizomycotina</taxon>
        <taxon>Eurotiomycetes</taxon>
        <taxon>Eurotiomycetidae</taxon>
        <taxon>Eurotiales</taxon>
        <taxon>Aspergillaceae</taxon>
        <taxon>Penicillium</taxon>
    </lineage>
</organism>
<evidence type="ECO:0000313" key="2">
    <source>
        <dbReference type="EMBL" id="CRL25980.1"/>
    </source>
</evidence>
<dbReference type="Proteomes" id="UP000053732">
    <property type="component" value="Unassembled WGS sequence"/>
</dbReference>